<dbReference type="AlphaFoldDB" id="A0AAV7SKA2"/>
<proteinExistence type="predicted"/>
<organism evidence="1 2">
    <name type="scientific">Pleurodeles waltl</name>
    <name type="common">Iberian ribbed newt</name>
    <dbReference type="NCBI Taxonomy" id="8319"/>
    <lineage>
        <taxon>Eukaryota</taxon>
        <taxon>Metazoa</taxon>
        <taxon>Chordata</taxon>
        <taxon>Craniata</taxon>
        <taxon>Vertebrata</taxon>
        <taxon>Euteleostomi</taxon>
        <taxon>Amphibia</taxon>
        <taxon>Batrachia</taxon>
        <taxon>Caudata</taxon>
        <taxon>Salamandroidea</taxon>
        <taxon>Salamandridae</taxon>
        <taxon>Pleurodelinae</taxon>
        <taxon>Pleurodeles</taxon>
    </lineage>
</organism>
<accession>A0AAV7SKA2</accession>
<evidence type="ECO:0000313" key="1">
    <source>
        <dbReference type="EMBL" id="KAJ1164513.1"/>
    </source>
</evidence>
<comment type="caution">
    <text evidence="1">The sequence shown here is derived from an EMBL/GenBank/DDBJ whole genome shotgun (WGS) entry which is preliminary data.</text>
</comment>
<name>A0AAV7SKA2_PLEWA</name>
<protein>
    <submittedName>
        <fullName evidence="1">Uncharacterized protein</fullName>
    </submittedName>
</protein>
<dbReference type="EMBL" id="JANPWB010000008">
    <property type="protein sequence ID" value="KAJ1164513.1"/>
    <property type="molecule type" value="Genomic_DNA"/>
</dbReference>
<sequence>MKYEGAPFMRVIVGFISTSEPPRWGVLELLLQLWRSSHPILTLAAKEPGFPMPLVKAAWSTSLLEDPRSTAQYVRVHLVARGSGCLGCRSAAR</sequence>
<keyword evidence="2" id="KW-1185">Reference proteome</keyword>
<gene>
    <name evidence="1" type="ORF">NDU88_004950</name>
</gene>
<reference evidence="1" key="1">
    <citation type="journal article" date="2022" name="bioRxiv">
        <title>Sequencing and chromosome-scale assembly of the giantPleurodeles waltlgenome.</title>
        <authorList>
            <person name="Brown T."/>
            <person name="Elewa A."/>
            <person name="Iarovenko S."/>
            <person name="Subramanian E."/>
            <person name="Araus A.J."/>
            <person name="Petzold A."/>
            <person name="Susuki M."/>
            <person name="Suzuki K.-i.T."/>
            <person name="Hayashi T."/>
            <person name="Toyoda A."/>
            <person name="Oliveira C."/>
            <person name="Osipova E."/>
            <person name="Leigh N.D."/>
            <person name="Simon A."/>
            <person name="Yun M.H."/>
        </authorList>
    </citation>
    <scope>NUCLEOTIDE SEQUENCE</scope>
    <source>
        <strain evidence="1">20211129_DDA</strain>
        <tissue evidence="1">Liver</tissue>
    </source>
</reference>
<evidence type="ECO:0000313" key="2">
    <source>
        <dbReference type="Proteomes" id="UP001066276"/>
    </source>
</evidence>
<dbReference type="Proteomes" id="UP001066276">
    <property type="component" value="Chromosome 4_2"/>
</dbReference>